<dbReference type="EMBL" id="BMYZ01000001">
    <property type="protein sequence ID" value="GGY74040.1"/>
    <property type="molecule type" value="Genomic_DNA"/>
</dbReference>
<keyword evidence="6" id="KW-1185">Reference proteome</keyword>
<evidence type="ECO:0000313" key="6">
    <source>
        <dbReference type="Proteomes" id="UP000619761"/>
    </source>
</evidence>
<evidence type="ECO:0000313" key="5">
    <source>
        <dbReference type="EMBL" id="GGY74040.1"/>
    </source>
</evidence>
<dbReference type="Pfam" id="PF00005">
    <property type="entry name" value="ABC_tran"/>
    <property type="match status" value="1"/>
</dbReference>
<keyword evidence="1" id="KW-0813">Transport</keyword>
<comment type="caution">
    <text evidence="5">The sequence shown here is derived from an EMBL/GenBank/DDBJ whole genome shotgun (WGS) entry which is preliminary data.</text>
</comment>
<feature type="domain" description="ABC transporter" evidence="4">
    <location>
        <begin position="19"/>
        <end position="255"/>
    </location>
</feature>
<dbReference type="InterPro" id="IPR003439">
    <property type="entry name" value="ABC_transporter-like_ATP-bd"/>
</dbReference>
<dbReference type="InterPro" id="IPR003593">
    <property type="entry name" value="AAA+_ATPase"/>
</dbReference>
<organism evidence="5 6">
    <name type="scientific">Cellvibrio zantedeschiae</name>
    <dbReference type="NCBI Taxonomy" id="1237077"/>
    <lineage>
        <taxon>Bacteria</taxon>
        <taxon>Pseudomonadati</taxon>
        <taxon>Pseudomonadota</taxon>
        <taxon>Gammaproteobacteria</taxon>
        <taxon>Cellvibrionales</taxon>
        <taxon>Cellvibrionaceae</taxon>
        <taxon>Cellvibrio</taxon>
    </lineage>
</organism>
<dbReference type="PANTHER" id="PTHR43023">
    <property type="entry name" value="PROTEIN TRIGALACTOSYLDIACYLGLYCEROL 3, CHLOROPLASTIC"/>
    <property type="match status" value="1"/>
</dbReference>
<dbReference type="PANTHER" id="PTHR43023:SF6">
    <property type="entry name" value="INTERMEMBRANE PHOSPHOLIPID TRANSPORT SYSTEM ATP-BINDING PROTEIN MLAF"/>
    <property type="match status" value="1"/>
</dbReference>
<dbReference type="GO" id="GO:0005524">
    <property type="term" value="F:ATP binding"/>
    <property type="evidence" value="ECO:0007669"/>
    <property type="project" value="UniProtKB-KW"/>
</dbReference>
<dbReference type="InterPro" id="IPR027417">
    <property type="entry name" value="P-loop_NTPase"/>
</dbReference>
<name>A0ABQ3B198_9GAMM</name>
<dbReference type="RefSeq" id="WP_189417859.1">
    <property type="nucleotide sequence ID" value="NZ_BMYZ01000001.1"/>
</dbReference>
<gene>
    <name evidence="5" type="ORF">GCM10011613_19220</name>
</gene>
<keyword evidence="2" id="KW-0547">Nucleotide-binding</keyword>
<dbReference type="Gene3D" id="3.40.50.300">
    <property type="entry name" value="P-loop containing nucleotide triphosphate hydrolases"/>
    <property type="match status" value="1"/>
</dbReference>
<evidence type="ECO:0000256" key="2">
    <source>
        <dbReference type="ARBA" id="ARBA00022741"/>
    </source>
</evidence>
<dbReference type="SUPFAM" id="SSF52540">
    <property type="entry name" value="P-loop containing nucleoside triphosphate hydrolases"/>
    <property type="match status" value="1"/>
</dbReference>
<protein>
    <submittedName>
        <fullName evidence="5">Polyamine ABC transporter ATP-binding protein</fullName>
    </submittedName>
</protein>
<sequence>MDTQRPARTEDKNENAEFIKARDVSIGYGERVVQQNLNFTVNKNDIFFIIGGSGCGKTTLLKSMIGLLPPPKGEVLYRGKNYYQSDEKTQLELLKSWGITFQSGALFSSMSLAENVALPLQLYTDLSEKQIAETVSYKLALVGLAGFEEFYPSEISGGMHKRAGLARAIALDPQLLFFDEPSAGLDPISSLRLDQLILQVCQALDSTVIIVSHELPSILSIGTNCIFLDAQAKTMLDSGDPKVLLHSSKEDKVRQFLSRAESNNQAEQTL</sequence>
<evidence type="ECO:0000256" key="1">
    <source>
        <dbReference type="ARBA" id="ARBA00022448"/>
    </source>
</evidence>
<dbReference type="Proteomes" id="UP000619761">
    <property type="component" value="Unassembled WGS sequence"/>
</dbReference>
<evidence type="ECO:0000256" key="3">
    <source>
        <dbReference type="ARBA" id="ARBA00022840"/>
    </source>
</evidence>
<keyword evidence="3 5" id="KW-0067">ATP-binding</keyword>
<accession>A0ABQ3B198</accession>
<dbReference type="SMART" id="SM00382">
    <property type="entry name" value="AAA"/>
    <property type="match status" value="1"/>
</dbReference>
<dbReference type="PROSITE" id="PS50893">
    <property type="entry name" value="ABC_TRANSPORTER_2"/>
    <property type="match status" value="1"/>
</dbReference>
<evidence type="ECO:0000259" key="4">
    <source>
        <dbReference type="PROSITE" id="PS50893"/>
    </source>
</evidence>
<reference evidence="6" key="1">
    <citation type="journal article" date="2019" name="Int. J. Syst. Evol. Microbiol.">
        <title>The Global Catalogue of Microorganisms (GCM) 10K type strain sequencing project: providing services to taxonomists for standard genome sequencing and annotation.</title>
        <authorList>
            <consortium name="The Broad Institute Genomics Platform"/>
            <consortium name="The Broad Institute Genome Sequencing Center for Infectious Disease"/>
            <person name="Wu L."/>
            <person name="Ma J."/>
        </authorList>
    </citation>
    <scope>NUCLEOTIDE SEQUENCE [LARGE SCALE GENOMIC DNA]</scope>
    <source>
        <strain evidence="6">KCTC 32239</strain>
    </source>
</reference>
<proteinExistence type="predicted"/>